<evidence type="ECO:0000313" key="3">
    <source>
        <dbReference type="EMBL" id="AJE87666.1"/>
    </source>
</evidence>
<reference evidence="3 4" key="1">
    <citation type="submission" date="2015-01" db="EMBL/GenBank/DDBJ databases">
        <title>Enhanced salinomycin production by adjusting the supply of polyketide extender units in Streptomyce albus DSM 41398.</title>
        <authorList>
            <person name="Lu C."/>
        </authorList>
    </citation>
    <scope>NUCLEOTIDE SEQUENCE [LARGE SCALE GENOMIC DNA]</scope>
    <source>
        <strain evidence="4">ATCC 21838 / DSM 41398 / FERM P-419 / JCM 4703 / NBRC 107858</strain>
    </source>
</reference>
<dbReference type="InterPro" id="IPR026893">
    <property type="entry name" value="Tyr/Ser_Pase_IphP-type"/>
</dbReference>
<organism evidence="3 4">
    <name type="scientific">Streptomyces albus (strain ATCC 21838 / DSM 41398 / FERM P-419 / JCM 4703 / NBRC 107858)</name>
    <dbReference type="NCBI Taxonomy" id="1081613"/>
    <lineage>
        <taxon>Bacteria</taxon>
        <taxon>Bacillati</taxon>
        <taxon>Actinomycetota</taxon>
        <taxon>Actinomycetes</taxon>
        <taxon>Kitasatosporales</taxon>
        <taxon>Streptomycetaceae</taxon>
        <taxon>Streptomyces</taxon>
    </lineage>
</organism>
<sequence>MRLPRFLPAAPAAAASLCLLALSSPATAAEPAAASAGSAATAAETPGLRGVRGGHIPLAGTVNTRDLGGLGTVSGRHIREGLLFRSDSLGKLTDEGVEQLAGLGLRSVVDFRTPFEIEYDKPDRLPPGVTGTARPVSDNGSYKLLMDAIASRDPQKQQELLGDGKAEAAMHDIYRTFVTDPDSRAAFGATLRDLARGDSAPVLFHCTSGKDRTGWMTYVLLRALGASKATAEKDYLYSNTLRAETDKKARDYLKESGAMQNPDLIIPLQEVRTAYLDTALAEITRGYGSFPAYLAKGLGLDPAAQARLRARLLN</sequence>
<name>A0A0B5F9Y1_STRA4</name>
<dbReference type="PANTHER" id="PTHR31126">
    <property type="entry name" value="TYROSINE-PROTEIN PHOSPHATASE"/>
    <property type="match status" value="1"/>
</dbReference>
<accession>A0A0B5F9Y1</accession>
<protein>
    <submittedName>
        <fullName evidence="3">Protein tyrosine/serine phosphatase</fullName>
    </submittedName>
</protein>
<feature type="signal peptide" evidence="2">
    <location>
        <begin position="1"/>
        <end position="28"/>
    </location>
</feature>
<dbReference type="AlphaFoldDB" id="A0A0B5F9Y1"/>
<evidence type="ECO:0000256" key="2">
    <source>
        <dbReference type="SAM" id="SignalP"/>
    </source>
</evidence>
<dbReference type="EMBL" id="CP010519">
    <property type="protein sequence ID" value="AJE87666.1"/>
    <property type="molecule type" value="Genomic_DNA"/>
</dbReference>
<dbReference type="KEGG" id="sals:SLNWT_7290"/>
<dbReference type="PANTHER" id="PTHR31126:SF1">
    <property type="entry name" value="TYROSINE SPECIFIC PROTEIN PHOSPHATASES DOMAIN-CONTAINING PROTEIN"/>
    <property type="match status" value="1"/>
</dbReference>
<dbReference type="SUPFAM" id="SSF52799">
    <property type="entry name" value="(Phosphotyrosine protein) phosphatases II"/>
    <property type="match status" value="1"/>
</dbReference>
<gene>
    <name evidence="3" type="ORF">SLNWT_7290</name>
</gene>
<evidence type="ECO:0000313" key="4">
    <source>
        <dbReference type="Proteomes" id="UP000031523"/>
    </source>
</evidence>
<keyword evidence="4" id="KW-1185">Reference proteome</keyword>
<dbReference type="InterPro" id="IPR016130">
    <property type="entry name" value="Tyr_Pase_AS"/>
</dbReference>
<dbReference type="Proteomes" id="UP000031523">
    <property type="component" value="Chromosome"/>
</dbReference>
<comment type="similarity">
    <text evidence="1">Belongs to the protein-tyrosine phosphatase family.</text>
</comment>
<dbReference type="InterPro" id="IPR029021">
    <property type="entry name" value="Prot-tyrosine_phosphatase-like"/>
</dbReference>
<feature type="chain" id="PRO_5002101709" evidence="2">
    <location>
        <begin position="29"/>
        <end position="314"/>
    </location>
</feature>
<dbReference type="Pfam" id="PF13350">
    <property type="entry name" value="Y_phosphatase3"/>
    <property type="match status" value="1"/>
</dbReference>
<dbReference type="Gene3D" id="3.90.190.10">
    <property type="entry name" value="Protein tyrosine phosphatase superfamily"/>
    <property type="match status" value="1"/>
</dbReference>
<dbReference type="GO" id="GO:0004721">
    <property type="term" value="F:phosphoprotein phosphatase activity"/>
    <property type="evidence" value="ECO:0007669"/>
    <property type="project" value="InterPro"/>
</dbReference>
<keyword evidence="2" id="KW-0732">Signal</keyword>
<evidence type="ECO:0000256" key="1">
    <source>
        <dbReference type="ARBA" id="ARBA00009580"/>
    </source>
</evidence>
<dbReference type="PROSITE" id="PS00383">
    <property type="entry name" value="TYR_PHOSPHATASE_1"/>
    <property type="match status" value="1"/>
</dbReference>
<proteinExistence type="inferred from homology"/>